<dbReference type="AlphaFoldDB" id="A0A0F9E937"/>
<reference evidence="1" key="1">
    <citation type="journal article" date="2015" name="Nature">
        <title>Complex archaea that bridge the gap between prokaryotes and eukaryotes.</title>
        <authorList>
            <person name="Spang A."/>
            <person name="Saw J.H."/>
            <person name="Jorgensen S.L."/>
            <person name="Zaremba-Niedzwiedzka K."/>
            <person name="Martijn J."/>
            <person name="Lind A.E."/>
            <person name="van Eijk R."/>
            <person name="Schleper C."/>
            <person name="Guy L."/>
            <person name="Ettema T.J."/>
        </authorList>
    </citation>
    <scope>NUCLEOTIDE SEQUENCE</scope>
</reference>
<sequence length="84" mass="9806">MGKHKRMPDQDMLDKMWETYTSTESPNRSGFDYSVRCGLGEPTIVTTDIKDDDGLTIGHVTWWQYNQRKDMKRSLLGQLRYGAF</sequence>
<evidence type="ECO:0000313" key="1">
    <source>
        <dbReference type="EMBL" id="KKL70464.1"/>
    </source>
</evidence>
<comment type="caution">
    <text evidence="1">The sequence shown here is derived from an EMBL/GenBank/DDBJ whole genome shotgun (WGS) entry which is preliminary data.</text>
</comment>
<proteinExistence type="predicted"/>
<accession>A0A0F9E937</accession>
<gene>
    <name evidence="1" type="ORF">LCGC14_2104680</name>
</gene>
<dbReference type="EMBL" id="LAZR01025886">
    <property type="protein sequence ID" value="KKL70464.1"/>
    <property type="molecule type" value="Genomic_DNA"/>
</dbReference>
<name>A0A0F9E937_9ZZZZ</name>
<protein>
    <submittedName>
        <fullName evidence="1">Uncharacterized protein</fullName>
    </submittedName>
</protein>
<organism evidence="1">
    <name type="scientific">marine sediment metagenome</name>
    <dbReference type="NCBI Taxonomy" id="412755"/>
    <lineage>
        <taxon>unclassified sequences</taxon>
        <taxon>metagenomes</taxon>
        <taxon>ecological metagenomes</taxon>
    </lineage>
</organism>